<protein>
    <submittedName>
        <fullName evidence="2">Uncharacterized protein</fullName>
    </submittedName>
</protein>
<feature type="region of interest" description="Disordered" evidence="1">
    <location>
        <begin position="32"/>
        <end position="113"/>
    </location>
</feature>
<organism evidence="2 3">
    <name type="scientific">Popillia japonica</name>
    <name type="common">Japanese beetle</name>
    <dbReference type="NCBI Taxonomy" id="7064"/>
    <lineage>
        <taxon>Eukaryota</taxon>
        <taxon>Metazoa</taxon>
        <taxon>Ecdysozoa</taxon>
        <taxon>Arthropoda</taxon>
        <taxon>Hexapoda</taxon>
        <taxon>Insecta</taxon>
        <taxon>Pterygota</taxon>
        <taxon>Neoptera</taxon>
        <taxon>Endopterygota</taxon>
        <taxon>Coleoptera</taxon>
        <taxon>Polyphaga</taxon>
        <taxon>Scarabaeiformia</taxon>
        <taxon>Scarabaeidae</taxon>
        <taxon>Rutelinae</taxon>
        <taxon>Popillia</taxon>
    </lineage>
</organism>
<dbReference type="Proteomes" id="UP001458880">
    <property type="component" value="Unassembled WGS sequence"/>
</dbReference>
<evidence type="ECO:0000313" key="3">
    <source>
        <dbReference type="Proteomes" id="UP001458880"/>
    </source>
</evidence>
<sequence length="113" mass="12866">MMETRSSPLPPFSVNVSLRVSISLLHLPAFDPDSRKLLSGNRRERSDGSQTFHRRNTSANPRNLTRARRPFTAKAAGDPSRRVREKKEALPEAFPGLTTESRKYDVPRARYKC</sequence>
<gene>
    <name evidence="2" type="ORF">QE152_g19411</name>
</gene>
<keyword evidence="3" id="KW-1185">Reference proteome</keyword>
<accession>A0AAW1KSE0</accession>
<reference evidence="2 3" key="1">
    <citation type="journal article" date="2024" name="BMC Genomics">
        <title>De novo assembly and annotation of Popillia japonica's genome with initial clues to its potential as an invasive pest.</title>
        <authorList>
            <person name="Cucini C."/>
            <person name="Boschi S."/>
            <person name="Funari R."/>
            <person name="Cardaioli E."/>
            <person name="Iannotti N."/>
            <person name="Marturano G."/>
            <person name="Paoli F."/>
            <person name="Bruttini M."/>
            <person name="Carapelli A."/>
            <person name="Frati F."/>
            <person name="Nardi F."/>
        </authorList>
    </citation>
    <scope>NUCLEOTIDE SEQUENCE [LARGE SCALE GENOMIC DNA]</scope>
    <source>
        <strain evidence="2">DMR45628</strain>
    </source>
</reference>
<feature type="compositionally biased region" description="Basic and acidic residues" evidence="1">
    <location>
        <begin position="32"/>
        <end position="47"/>
    </location>
</feature>
<comment type="caution">
    <text evidence="2">The sequence shown here is derived from an EMBL/GenBank/DDBJ whole genome shotgun (WGS) entry which is preliminary data.</text>
</comment>
<feature type="compositionally biased region" description="Basic and acidic residues" evidence="1">
    <location>
        <begin position="79"/>
        <end position="90"/>
    </location>
</feature>
<evidence type="ECO:0000256" key="1">
    <source>
        <dbReference type="SAM" id="MobiDB-lite"/>
    </source>
</evidence>
<evidence type="ECO:0000313" key="2">
    <source>
        <dbReference type="EMBL" id="KAK9722951.1"/>
    </source>
</evidence>
<name>A0AAW1KSE0_POPJA</name>
<feature type="compositionally biased region" description="Basic and acidic residues" evidence="1">
    <location>
        <begin position="100"/>
        <end position="113"/>
    </location>
</feature>
<proteinExistence type="predicted"/>
<dbReference type="EMBL" id="JASPKY010000183">
    <property type="protein sequence ID" value="KAK9722951.1"/>
    <property type="molecule type" value="Genomic_DNA"/>
</dbReference>
<dbReference type="AlphaFoldDB" id="A0AAW1KSE0"/>